<dbReference type="Pfam" id="PF01876">
    <property type="entry name" value="RNase_P_p30"/>
    <property type="match status" value="1"/>
</dbReference>
<dbReference type="Gene3D" id="3.20.20.140">
    <property type="entry name" value="Metal-dependent hydrolases"/>
    <property type="match status" value="1"/>
</dbReference>
<dbReference type="InterPro" id="IPR002738">
    <property type="entry name" value="RNase_P_p30"/>
</dbReference>
<dbReference type="Proteomes" id="UP000799538">
    <property type="component" value="Unassembled WGS sequence"/>
</dbReference>
<accession>A0A6A6GEW8</accession>
<proteinExistence type="inferred from homology"/>
<dbReference type="GO" id="GO:0008033">
    <property type="term" value="P:tRNA processing"/>
    <property type="evidence" value="ECO:0007669"/>
    <property type="project" value="UniProtKB-KW"/>
</dbReference>
<feature type="region of interest" description="Disordered" evidence="4">
    <location>
        <begin position="244"/>
        <end position="306"/>
    </location>
</feature>
<dbReference type="PANTHER" id="PTHR13031">
    <property type="entry name" value="RIBONUCLEASE P SUBUNIT P30"/>
    <property type="match status" value="1"/>
</dbReference>
<reference evidence="6" key="1">
    <citation type="journal article" date="2020" name="Stud. Mycol.">
        <title>101 Dothideomycetes genomes: A test case for predicting lifestyles and emergence of pathogens.</title>
        <authorList>
            <person name="Haridas S."/>
            <person name="Albert R."/>
            <person name="Binder M."/>
            <person name="Bloem J."/>
            <person name="LaButti K."/>
            <person name="Salamov A."/>
            <person name="Andreopoulos B."/>
            <person name="Baker S."/>
            <person name="Barry K."/>
            <person name="Bills G."/>
            <person name="Bluhm B."/>
            <person name="Cannon C."/>
            <person name="Castanera R."/>
            <person name="Culley D."/>
            <person name="Daum C."/>
            <person name="Ezra D."/>
            <person name="Gonzalez J."/>
            <person name="Henrissat B."/>
            <person name="Kuo A."/>
            <person name="Liang C."/>
            <person name="Lipzen A."/>
            <person name="Lutzoni F."/>
            <person name="Magnuson J."/>
            <person name="Mondo S."/>
            <person name="Nolan M."/>
            <person name="Ohm R."/>
            <person name="Pangilinan J."/>
            <person name="Park H.-J."/>
            <person name="Ramirez L."/>
            <person name="Alfaro M."/>
            <person name="Sun H."/>
            <person name="Tritt A."/>
            <person name="Yoshinaga Y."/>
            <person name="Zwiers L.-H."/>
            <person name="Turgeon B."/>
            <person name="Goodwin S."/>
            <person name="Spatafora J."/>
            <person name="Crous P."/>
            <person name="Grigoriev I."/>
        </authorList>
    </citation>
    <scope>NUCLEOTIDE SEQUENCE [LARGE SCALE GENOMIC DNA]</scope>
    <source>
        <strain evidence="6">CECT 20119</strain>
    </source>
</reference>
<dbReference type="PANTHER" id="PTHR13031:SF0">
    <property type="entry name" value="RIBONUCLEASE P PROTEIN SUBUNIT P30"/>
    <property type="match status" value="1"/>
</dbReference>
<sequence>MFYDLNIPFTTATDPELPRTLHFLSELGYTVIALNHTLTTKLPATLTSPIPRVLPFPVPATLTILHRLTLPLTTPLSNARLKSLSADYDLLALRPTDEKTFQQACATLDGDIISLDLSQRLPFPFKFKPLSEAVKRGVRVEVSYAQAVAGDANARRNVISNVTGLVRGSRGRGLVVGSEARRAVELRGPWDVVNLLAVWGLGQERGYEAVTKEARGVVVVAGLKRRGWRGVVDVVDGGEEEKMLREGKGREGNGVKSDTGKVNGKRKAEEMEEIPAPVVKGDKPLSKREMKRRAKAAKEAAAAVQD</sequence>
<keyword evidence="6" id="KW-1185">Reference proteome</keyword>
<protein>
    <submittedName>
        <fullName evidence="5">Ribonuclease P complex subunit Pop2</fullName>
    </submittedName>
</protein>
<keyword evidence="3" id="KW-0819">tRNA processing</keyword>
<evidence type="ECO:0000313" key="6">
    <source>
        <dbReference type="Proteomes" id="UP000799538"/>
    </source>
</evidence>
<dbReference type="AlphaFoldDB" id="A0A6A6GEW8"/>
<dbReference type="EMBL" id="ML992505">
    <property type="protein sequence ID" value="KAF2224231.1"/>
    <property type="molecule type" value="Genomic_DNA"/>
</dbReference>
<comment type="subcellular location">
    <subcellularLocation>
        <location evidence="1">Nucleus</location>
    </subcellularLocation>
</comment>
<name>A0A6A6GEW8_9PEZI</name>
<gene>
    <name evidence="5" type="ORF">BDZ85DRAFT_234524</name>
</gene>
<organism evidence="5 6">
    <name type="scientific">Elsinoe ampelina</name>
    <dbReference type="NCBI Taxonomy" id="302913"/>
    <lineage>
        <taxon>Eukaryota</taxon>
        <taxon>Fungi</taxon>
        <taxon>Dikarya</taxon>
        <taxon>Ascomycota</taxon>
        <taxon>Pezizomycotina</taxon>
        <taxon>Dothideomycetes</taxon>
        <taxon>Dothideomycetidae</taxon>
        <taxon>Myriangiales</taxon>
        <taxon>Elsinoaceae</taxon>
        <taxon>Elsinoe</taxon>
    </lineage>
</organism>
<evidence type="ECO:0000256" key="1">
    <source>
        <dbReference type="ARBA" id="ARBA00004123"/>
    </source>
</evidence>
<evidence type="ECO:0000256" key="4">
    <source>
        <dbReference type="SAM" id="MobiDB-lite"/>
    </source>
</evidence>
<evidence type="ECO:0000313" key="5">
    <source>
        <dbReference type="EMBL" id="KAF2224231.1"/>
    </source>
</evidence>
<dbReference type="SUPFAM" id="SSF89550">
    <property type="entry name" value="PHP domain-like"/>
    <property type="match status" value="1"/>
</dbReference>
<feature type="compositionally biased region" description="Basic and acidic residues" evidence="4">
    <location>
        <begin position="244"/>
        <end position="253"/>
    </location>
</feature>
<evidence type="ECO:0000256" key="3">
    <source>
        <dbReference type="ARBA" id="ARBA00022694"/>
    </source>
</evidence>
<evidence type="ECO:0000256" key="2">
    <source>
        <dbReference type="ARBA" id="ARBA00007331"/>
    </source>
</evidence>
<dbReference type="GO" id="GO:0003723">
    <property type="term" value="F:RNA binding"/>
    <property type="evidence" value="ECO:0007669"/>
    <property type="project" value="TreeGrafter"/>
</dbReference>
<dbReference type="InterPro" id="IPR016195">
    <property type="entry name" value="Pol/histidinol_Pase-like"/>
</dbReference>
<dbReference type="OrthoDB" id="17948at2759"/>
<dbReference type="GO" id="GO:0005655">
    <property type="term" value="C:nucleolar ribonuclease P complex"/>
    <property type="evidence" value="ECO:0007669"/>
    <property type="project" value="TreeGrafter"/>
</dbReference>
<comment type="similarity">
    <text evidence="2">Belongs to the eukaryotic/archaeal RNase P protein component 3 family.</text>
</comment>